<evidence type="ECO:0000256" key="7">
    <source>
        <dbReference type="SAM" id="Phobius"/>
    </source>
</evidence>
<dbReference type="Gene3D" id="3.30.565.10">
    <property type="entry name" value="Histidine kinase-like ATPase, C-terminal domain"/>
    <property type="match status" value="1"/>
</dbReference>
<keyword evidence="4" id="KW-0547">Nucleotide-binding</keyword>
<name>A0ABU5L913_9RICK</name>
<dbReference type="InterPro" id="IPR003594">
    <property type="entry name" value="HATPase_dom"/>
</dbReference>
<dbReference type="InterPro" id="IPR004358">
    <property type="entry name" value="Sig_transdc_His_kin-like_C"/>
</dbReference>
<sequence>MTIFSIFPFIIFFQLSHNKIYIIYYSICILLFLSFYNSKLKNIFSPYFPVVLPIAQVYFHLLNFSFPYSVITFITLFYVCLIINKNAKNALWSILISFILLLFPRKNFDKELYDMLLHYTIFLNLFYIGFVWCINNKNLDKYAFWLTSTIHDVKNSVLVLRYNNAEIVEKTKDSSLIFKSENTAKNISDVCDTFLALEKDRVFSRFKLKKLLKDIIDQNIKKDNLIKLNINDDIYINTDEIIFKRIIVNLFENAIDAVAKVKNGQILVLAEQIRNKIIIKVRDNGPGIDDINKIFDKGFSTKKSGHGVGLTFVEIAAEKLNISINVDSIPGEYTEFTLTHLI</sequence>
<dbReference type="InterPro" id="IPR036890">
    <property type="entry name" value="HATPase_C_sf"/>
</dbReference>
<gene>
    <name evidence="9" type="ORF">Cyrtocomes_01003</name>
</gene>
<dbReference type="GO" id="GO:0016301">
    <property type="term" value="F:kinase activity"/>
    <property type="evidence" value="ECO:0007669"/>
    <property type="project" value="UniProtKB-KW"/>
</dbReference>
<feature type="transmembrane region" description="Helical" evidence="7">
    <location>
        <begin position="57"/>
        <end position="82"/>
    </location>
</feature>
<dbReference type="PANTHER" id="PTHR44936:SF10">
    <property type="entry name" value="SENSOR PROTEIN RSTB"/>
    <property type="match status" value="1"/>
</dbReference>
<evidence type="ECO:0000256" key="3">
    <source>
        <dbReference type="ARBA" id="ARBA00022679"/>
    </source>
</evidence>
<comment type="caution">
    <text evidence="9">The sequence shown here is derived from an EMBL/GenBank/DDBJ whole genome shotgun (WGS) entry which is preliminary data.</text>
</comment>
<feature type="domain" description="Histidine kinase" evidence="8">
    <location>
        <begin position="148"/>
        <end position="342"/>
    </location>
</feature>
<comment type="catalytic activity">
    <reaction evidence="1">
        <text>ATP + protein L-histidine = ADP + protein N-phospho-L-histidine.</text>
        <dbReference type="EC" id="2.7.13.3"/>
    </reaction>
</comment>
<dbReference type="InterPro" id="IPR005467">
    <property type="entry name" value="His_kinase_dom"/>
</dbReference>
<proteinExistence type="predicted"/>
<dbReference type="EC" id="2.7.13.3" evidence="2"/>
<feature type="transmembrane region" description="Helical" evidence="7">
    <location>
        <begin position="20"/>
        <end position="37"/>
    </location>
</feature>
<feature type="transmembrane region" description="Helical" evidence="7">
    <location>
        <begin position="116"/>
        <end position="134"/>
    </location>
</feature>
<keyword evidence="3" id="KW-0808">Transferase</keyword>
<evidence type="ECO:0000256" key="2">
    <source>
        <dbReference type="ARBA" id="ARBA00012438"/>
    </source>
</evidence>
<dbReference type="InterPro" id="IPR050980">
    <property type="entry name" value="2C_sensor_his_kinase"/>
</dbReference>
<keyword evidence="7" id="KW-0812">Transmembrane</keyword>
<dbReference type="SMART" id="SM00387">
    <property type="entry name" value="HATPase_c"/>
    <property type="match status" value="1"/>
</dbReference>
<evidence type="ECO:0000256" key="6">
    <source>
        <dbReference type="ARBA" id="ARBA00022840"/>
    </source>
</evidence>
<dbReference type="PANTHER" id="PTHR44936">
    <property type="entry name" value="SENSOR PROTEIN CREC"/>
    <property type="match status" value="1"/>
</dbReference>
<evidence type="ECO:0000313" key="10">
    <source>
        <dbReference type="Proteomes" id="UP001293791"/>
    </source>
</evidence>
<evidence type="ECO:0000259" key="8">
    <source>
        <dbReference type="PROSITE" id="PS50109"/>
    </source>
</evidence>
<evidence type="ECO:0000256" key="5">
    <source>
        <dbReference type="ARBA" id="ARBA00022777"/>
    </source>
</evidence>
<evidence type="ECO:0000256" key="1">
    <source>
        <dbReference type="ARBA" id="ARBA00000085"/>
    </source>
</evidence>
<dbReference type="PROSITE" id="PS50109">
    <property type="entry name" value="HIS_KIN"/>
    <property type="match status" value="1"/>
</dbReference>
<dbReference type="SUPFAM" id="SSF55874">
    <property type="entry name" value="ATPase domain of HSP90 chaperone/DNA topoisomerase II/histidine kinase"/>
    <property type="match status" value="1"/>
</dbReference>
<dbReference type="EMBL" id="JARGYT010000073">
    <property type="protein sequence ID" value="MDZ5762612.1"/>
    <property type="molecule type" value="Genomic_DNA"/>
</dbReference>
<keyword evidence="6" id="KW-0067">ATP-binding</keyword>
<keyword evidence="10" id="KW-1185">Reference proteome</keyword>
<evidence type="ECO:0000256" key="4">
    <source>
        <dbReference type="ARBA" id="ARBA00022741"/>
    </source>
</evidence>
<dbReference type="Pfam" id="PF02518">
    <property type="entry name" value="HATPase_c"/>
    <property type="match status" value="1"/>
</dbReference>
<evidence type="ECO:0000313" key="9">
    <source>
        <dbReference type="EMBL" id="MDZ5762612.1"/>
    </source>
</evidence>
<accession>A0ABU5L913</accession>
<protein>
    <recommendedName>
        <fullName evidence="2">histidine kinase</fullName>
        <ecNumber evidence="2">2.7.13.3</ecNumber>
    </recommendedName>
</protein>
<keyword evidence="5 9" id="KW-0418">Kinase</keyword>
<dbReference type="Proteomes" id="UP001293791">
    <property type="component" value="Unassembled WGS sequence"/>
</dbReference>
<dbReference type="PRINTS" id="PR00344">
    <property type="entry name" value="BCTRLSENSOR"/>
</dbReference>
<keyword evidence="7" id="KW-0472">Membrane</keyword>
<organism evidence="9 10">
    <name type="scientific">Candidatus Cyrtobacter comes</name>
    <dbReference type="NCBI Taxonomy" id="675776"/>
    <lineage>
        <taxon>Bacteria</taxon>
        <taxon>Pseudomonadati</taxon>
        <taxon>Pseudomonadota</taxon>
        <taxon>Alphaproteobacteria</taxon>
        <taxon>Rickettsiales</taxon>
        <taxon>Candidatus Midichloriaceae</taxon>
        <taxon>Candidatus Cyrtobacter</taxon>
    </lineage>
</organism>
<feature type="transmembrane region" description="Helical" evidence="7">
    <location>
        <begin position="89"/>
        <end position="104"/>
    </location>
</feature>
<reference evidence="9 10" key="1">
    <citation type="submission" date="2023-02" db="EMBL/GenBank/DDBJ databases">
        <title>Host association and intracellularity evolved multiple times independently in the Rickettsiales.</title>
        <authorList>
            <person name="Castelli M."/>
            <person name="Nardi T."/>
            <person name="Gammuto L."/>
            <person name="Bellinzona G."/>
            <person name="Sabaneyeva E."/>
            <person name="Potekhin A."/>
            <person name="Serra V."/>
            <person name="Petroni G."/>
            <person name="Sassera D."/>
        </authorList>
    </citation>
    <scope>NUCLEOTIDE SEQUENCE [LARGE SCALE GENOMIC DNA]</scope>
    <source>
        <strain evidence="9 10">BOD18</strain>
    </source>
</reference>
<keyword evidence="7" id="KW-1133">Transmembrane helix</keyword>